<gene>
    <name evidence="1" type="ORF">NCTC10783_01107</name>
</gene>
<accession>A0A3S4MUZ0</accession>
<dbReference type="EMBL" id="LR134300">
    <property type="protein sequence ID" value="VEE45263.1"/>
    <property type="molecule type" value="Genomic_DNA"/>
</dbReference>
<dbReference type="AlphaFoldDB" id="A0A3S4MUZ0"/>
<organism evidence="1 2">
    <name type="scientific">Pseudomonas fluorescens</name>
    <dbReference type="NCBI Taxonomy" id="294"/>
    <lineage>
        <taxon>Bacteria</taxon>
        <taxon>Pseudomonadati</taxon>
        <taxon>Pseudomonadota</taxon>
        <taxon>Gammaproteobacteria</taxon>
        <taxon>Pseudomonadales</taxon>
        <taxon>Pseudomonadaceae</taxon>
        <taxon>Pseudomonas</taxon>
    </lineage>
</organism>
<evidence type="ECO:0000313" key="1">
    <source>
        <dbReference type="EMBL" id="VEE45263.1"/>
    </source>
</evidence>
<evidence type="ECO:0000313" key="2">
    <source>
        <dbReference type="Proteomes" id="UP000278078"/>
    </source>
</evidence>
<reference evidence="1 2" key="1">
    <citation type="submission" date="2018-12" db="EMBL/GenBank/DDBJ databases">
        <authorList>
            <consortium name="Pathogen Informatics"/>
        </authorList>
    </citation>
    <scope>NUCLEOTIDE SEQUENCE [LARGE SCALE GENOMIC DNA]</scope>
    <source>
        <strain evidence="1 2">NCTC10783</strain>
    </source>
</reference>
<dbReference type="Proteomes" id="UP000278078">
    <property type="component" value="Chromosome"/>
</dbReference>
<name>A0A3S4MUZ0_PSEFL</name>
<proteinExistence type="predicted"/>
<dbReference type="Pfam" id="PF05673">
    <property type="entry name" value="DUF815"/>
    <property type="match status" value="1"/>
</dbReference>
<protein>
    <submittedName>
        <fullName evidence="1">Putative ATPase</fullName>
    </submittedName>
</protein>
<dbReference type="InterPro" id="IPR008533">
    <property type="entry name" value="DUF815"/>
</dbReference>
<sequence>MDSRLSDFLARAESVLARLEPLLPAVREAVDWERSLAARWHRDGRSGYLQPLEVSLDLRLADLLGVERQREQLERNTRQFVAGQPANHALLWGGAAGPASPPWSVRCWPSWPAPGCA</sequence>